<dbReference type="KEGG" id="mod:AS202_06960"/>
<keyword evidence="3" id="KW-1015">Disulfide bond</keyword>
<dbReference type="AlphaFoldDB" id="A0A0U3GBF8"/>
<dbReference type="GeneID" id="66974530"/>
<keyword evidence="2" id="KW-0201">Cytochrome c-type biogenesis</keyword>
<dbReference type="GO" id="GO:0016209">
    <property type="term" value="F:antioxidant activity"/>
    <property type="evidence" value="ECO:0007669"/>
    <property type="project" value="InterPro"/>
</dbReference>
<evidence type="ECO:0000256" key="2">
    <source>
        <dbReference type="ARBA" id="ARBA00022748"/>
    </source>
</evidence>
<dbReference type="Proteomes" id="UP000069030">
    <property type="component" value="Chromosome"/>
</dbReference>
<dbReference type="RefSeq" id="WP_006257613.1">
    <property type="nucleotide sequence ID" value="NZ_BCMQ01000001.1"/>
</dbReference>
<proteinExistence type="predicted"/>
<sequence length="373" mass="43305">MKYKIFYMLLMLCSIGVLGQEKLHITGKLEGISNEVKMKLSSGGQEQEFSLMNGKVDVSMVLEDVPNYVRLDAYVGKETKSTFFFLGNESVTIHGSINDFSGNLRAINSVNDSLRYENMLVNKQLVEERSVYIKEYYRLLEEGKDKDSVAKVYLSDEEPLGKIKKLSNLINKQNNAFIKKNINTAYARYLLQYQARDYSSDYLNELYALIDPKYYDTKEVQMLKIFIDHKPLEVGAKYYDFYAEDMQTKQVKLSDYFKGKYVLLDFSTYHCGYCEKAAPKTAQIADNLKDKLVHITYYAGHDQKDKFKYYSEFKGNKGILLSNKEGRLSPVLAMYRNNSTPDYWLFNLDGKLVMRFEGMQGEDFEEQLRALMK</sequence>
<gene>
    <name evidence="5" type="ORF">AS202_06960</name>
</gene>
<dbReference type="GO" id="GO:0016491">
    <property type="term" value="F:oxidoreductase activity"/>
    <property type="evidence" value="ECO:0007669"/>
    <property type="project" value="InterPro"/>
</dbReference>
<dbReference type="GO" id="GO:0030313">
    <property type="term" value="C:cell envelope"/>
    <property type="evidence" value="ECO:0007669"/>
    <property type="project" value="UniProtKB-SubCell"/>
</dbReference>
<comment type="subcellular location">
    <subcellularLocation>
        <location evidence="1">Cell envelope</location>
    </subcellularLocation>
</comment>
<dbReference type="EMBL" id="CP013690">
    <property type="protein sequence ID" value="ALU25896.1"/>
    <property type="molecule type" value="Genomic_DNA"/>
</dbReference>
<dbReference type="InterPro" id="IPR036249">
    <property type="entry name" value="Thioredoxin-like_sf"/>
</dbReference>
<accession>A0A0U3GBF8</accession>
<dbReference type="PANTHER" id="PTHR42852:SF6">
    <property type="entry name" value="THIOL:DISULFIDE INTERCHANGE PROTEIN DSBE"/>
    <property type="match status" value="1"/>
</dbReference>
<dbReference type="Pfam" id="PF00578">
    <property type="entry name" value="AhpC-TSA"/>
    <property type="match status" value="1"/>
</dbReference>
<evidence type="ECO:0000256" key="1">
    <source>
        <dbReference type="ARBA" id="ARBA00004196"/>
    </source>
</evidence>
<dbReference type="Gene3D" id="3.40.30.10">
    <property type="entry name" value="Glutaredoxin"/>
    <property type="match status" value="1"/>
</dbReference>
<organism evidence="5 6">
    <name type="scientific">Myroides odoratimimus</name>
    <dbReference type="NCBI Taxonomy" id="76832"/>
    <lineage>
        <taxon>Bacteria</taxon>
        <taxon>Pseudomonadati</taxon>
        <taxon>Bacteroidota</taxon>
        <taxon>Flavobacteriia</taxon>
        <taxon>Flavobacteriales</taxon>
        <taxon>Flavobacteriaceae</taxon>
        <taxon>Myroides</taxon>
    </lineage>
</organism>
<name>A0A0U3GBF8_9FLAO</name>
<protein>
    <submittedName>
        <fullName evidence="5">Uncharacterized protein</fullName>
    </submittedName>
</protein>
<dbReference type="PROSITE" id="PS51352">
    <property type="entry name" value="THIOREDOXIN_2"/>
    <property type="match status" value="1"/>
</dbReference>
<evidence type="ECO:0000313" key="5">
    <source>
        <dbReference type="EMBL" id="ALU25896.1"/>
    </source>
</evidence>
<dbReference type="PANTHER" id="PTHR42852">
    <property type="entry name" value="THIOL:DISULFIDE INTERCHANGE PROTEIN DSBE"/>
    <property type="match status" value="1"/>
</dbReference>
<reference evidence="5 6" key="1">
    <citation type="journal article" date="2016" name="J. Zhejiang Univ. Sci. B">
        <title>Antibiotic resistance mechanisms of Myroides sp.</title>
        <authorList>
            <person name="Hu S."/>
            <person name="Yuan S."/>
            <person name="Qu H."/>
            <person name="Jiang T."/>
            <person name="Zhou Y."/>
            <person name="Wang M."/>
            <person name="Ming D."/>
        </authorList>
    </citation>
    <scope>NUCLEOTIDE SEQUENCE [LARGE SCALE GENOMIC DNA]</scope>
    <source>
        <strain evidence="5 6">PR63039</strain>
    </source>
</reference>
<dbReference type="SUPFAM" id="SSF52833">
    <property type="entry name" value="Thioredoxin-like"/>
    <property type="match status" value="1"/>
</dbReference>
<dbReference type="InterPro" id="IPR000866">
    <property type="entry name" value="AhpC/TSA"/>
</dbReference>
<evidence type="ECO:0000256" key="4">
    <source>
        <dbReference type="ARBA" id="ARBA00023284"/>
    </source>
</evidence>
<keyword evidence="4" id="KW-0676">Redox-active center</keyword>
<dbReference type="GO" id="GO:0017004">
    <property type="term" value="P:cytochrome complex assembly"/>
    <property type="evidence" value="ECO:0007669"/>
    <property type="project" value="UniProtKB-KW"/>
</dbReference>
<evidence type="ECO:0000313" key="6">
    <source>
        <dbReference type="Proteomes" id="UP000069030"/>
    </source>
</evidence>
<evidence type="ECO:0000256" key="3">
    <source>
        <dbReference type="ARBA" id="ARBA00023157"/>
    </source>
</evidence>
<dbReference type="InterPro" id="IPR013766">
    <property type="entry name" value="Thioredoxin_domain"/>
</dbReference>
<dbReference type="InterPro" id="IPR050553">
    <property type="entry name" value="Thioredoxin_ResA/DsbE_sf"/>
</dbReference>